<evidence type="ECO:0000313" key="2">
    <source>
        <dbReference type="EMBL" id="RJX66750.1"/>
    </source>
</evidence>
<dbReference type="OrthoDB" id="9786134at2"/>
<dbReference type="PANTHER" id="PTHR30212:SF2">
    <property type="entry name" value="PROTEIN YIIM"/>
    <property type="match status" value="1"/>
</dbReference>
<dbReference type="EMBL" id="RAHJ01000019">
    <property type="protein sequence ID" value="RJX66750.1"/>
    <property type="molecule type" value="Genomic_DNA"/>
</dbReference>
<dbReference type="InterPro" id="IPR011037">
    <property type="entry name" value="Pyrv_Knase-like_insert_dom_sf"/>
</dbReference>
<comment type="caution">
    <text evidence="2">The sequence shown here is derived from an EMBL/GenBank/DDBJ whole genome shotgun (WGS) entry which is preliminary data.</text>
</comment>
<dbReference type="SUPFAM" id="SSF50800">
    <property type="entry name" value="PK beta-barrel domain-like"/>
    <property type="match status" value="1"/>
</dbReference>
<organism evidence="2 3">
    <name type="scientific">Tsuneonella suprasediminis</name>
    <dbReference type="NCBI Taxonomy" id="2306996"/>
    <lineage>
        <taxon>Bacteria</taxon>
        <taxon>Pseudomonadati</taxon>
        <taxon>Pseudomonadota</taxon>
        <taxon>Alphaproteobacteria</taxon>
        <taxon>Sphingomonadales</taxon>
        <taxon>Erythrobacteraceae</taxon>
        <taxon>Tsuneonella</taxon>
    </lineage>
</organism>
<dbReference type="AlphaFoldDB" id="A0A419QZS3"/>
<feature type="domain" description="MOSC" evidence="1">
    <location>
        <begin position="28"/>
        <end position="165"/>
    </location>
</feature>
<reference evidence="2 3" key="1">
    <citation type="submission" date="2018-09" db="EMBL/GenBank/DDBJ databases">
        <title>Altererythrobacter sp.Ery1 and Ery12, the genome sequencing of novel strains in genus Alterythrobacter.</title>
        <authorList>
            <person name="Cheng H."/>
            <person name="Wu Y.-H."/>
            <person name="Fang C."/>
            <person name="Xu X.-W."/>
        </authorList>
    </citation>
    <scope>NUCLEOTIDE SEQUENCE [LARGE SCALE GENOMIC DNA]</scope>
    <source>
        <strain evidence="2 3">Ery12</strain>
    </source>
</reference>
<dbReference type="InterPro" id="IPR052353">
    <property type="entry name" value="Benzoxazolinone_Detox_Enz"/>
</dbReference>
<accession>A0A419QZS3</accession>
<dbReference type="RefSeq" id="WP_120109850.1">
    <property type="nucleotide sequence ID" value="NZ_RAHJ01000019.1"/>
</dbReference>
<keyword evidence="3" id="KW-1185">Reference proteome</keyword>
<name>A0A419QZS3_9SPHN</name>
<evidence type="ECO:0000259" key="1">
    <source>
        <dbReference type="PROSITE" id="PS51340"/>
    </source>
</evidence>
<dbReference type="GO" id="GO:0030151">
    <property type="term" value="F:molybdenum ion binding"/>
    <property type="evidence" value="ECO:0007669"/>
    <property type="project" value="InterPro"/>
</dbReference>
<dbReference type="Proteomes" id="UP000284322">
    <property type="component" value="Unassembled WGS sequence"/>
</dbReference>
<dbReference type="Gene3D" id="2.40.33.20">
    <property type="entry name" value="PK beta-barrel domain-like"/>
    <property type="match status" value="1"/>
</dbReference>
<proteinExistence type="predicted"/>
<gene>
    <name evidence="2" type="ORF">D6858_10220</name>
</gene>
<sequence>MIATRVDALCIGQPVPFRGEERSAIGKAPVSGPVHVGREGLAGDAQADRRHHGGPDMALHHFPLDHHAFWREEIGDHPLLDLPGAFGTNIATHGLTEEAVNLGARYRLGSALIEVSRPRQPCWKIEHRFGHKKMLRHILNTRRCGWYYRVIEEGTVQAGDMLEQVTHGREEWPVDRVFEAIWGISEPMDRAQLHTLTQVQELAPALRDSIRRKLENAPPR</sequence>
<dbReference type="GO" id="GO:0030170">
    <property type="term" value="F:pyridoxal phosphate binding"/>
    <property type="evidence" value="ECO:0007669"/>
    <property type="project" value="InterPro"/>
</dbReference>
<evidence type="ECO:0000313" key="3">
    <source>
        <dbReference type="Proteomes" id="UP000284322"/>
    </source>
</evidence>
<dbReference type="GO" id="GO:0003824">
    <property type="term" value="F:catalytic activity"/>
    <property type="evidence" value="ECO:0007669"/>
    <property type="project" value="InterPro"/>
</dbReference>
<dbReference type="Pfam" id="PF03473">
    <property type="entry name" value="MOSC"/>
    <property type="match status" value="1"/>
</dbReference>
<protein>
    <submittedName>
        <fullName evidence="2">MOSC domain-containing protein</fullName>
    </submittedName>
</protein>
<dbReference type="PROSITE" id="PS51340">
    <property type="entry name" value="MOSC"/>
    <property type="match status" value="1"/>
</dbReference>
<dbReference type="InterPro" id="IPR005302">
    <property type="entry name" value="MoCF_Sase_C"/>
</dbReference>
<dbReference type="PANTHER" id="PTHR30212">
    <property type="entry name" value="PROTEIN YIIM"/>
    <property type="match status" value="1"/>
</dbReference>